<evidence type="ECO:0000256" key="5">
    <source>
        <dbReference type="ARBA" id="ARBA00022692"/>
    </source>
</evidence>
<protein>
    <submittedName>
        <fullName evidence="16">Degenerin-like protein unc-105</fullName>
    </submittedName>
</protein>
<keyword evidence="12 13" id="KW-0407">Ion channel</keyword>
<dbReference type="InterPro" id="IPR020903">
    <property type="entry name" value="ENaC_CS"/>
</dbReference>
<keyword evidence="3 13" id="KW-0813">Transport</keyword>
<feature type="transmembrane region" description="Helical" evidence="15">
    <location>
        <begin position="141"/>
        <end position="162"/>
    </location>
</feature>
<keyword evidence="6 15" id="KW-1133">Transmembrane helix</keyword>
<evidence type="ECO:0000256" key="2">
    <source>
        <dbReference type="ARBA" id="ARBA00007193"/>
    </source>
</evidence>
<accession>H2FLF9</accession>
<dbReference type="PANTHER" id="PTHR11690">
    <property type="entry name" value="AMILORIDE-SENSITIVE SODIUM CHANNEL-RELATED"/>
    <property type="match status" value="1"/>
</dbReference>
<evidence type="ECO:0000256" key="13">
    <source>
        <dbReference type="RuleBase" id="RU000679"/>
    </source>
</evidence>
<feature type="region of interest" description="Disordered" evidence="14">
    <location>
        <begin position="1"/>
        <end position="82"/>
    </location>
</feature>
<dbReference type="RefSeq" id="NP_001364812.1">
    <property type="nucleotide sequence ID" value="NM_001377828.2"/>
</dbReference>
<keyword evidence="8 13" id="KW-0406">Ion transport</keyword>
<dbReference type="OrthoDB" id="5874059at2759"/>
<keyword evidence="9 15" id="KW-0472">Membrane</keyword>
<dbReference type="GO" id="GO:0005272">
    <property type="term" value="F:sodium channel activity"/>
    <property type="evidence" value="ECO:0007669"/>
    <property type="project" value="UniProtKB-KW"/>
</dbReference>
<evidence type="ECO:0000256" key="8">
    <source>
        <dbReference type="ARBA" id="ARBA00023065"/>
    </source>
</evidence>
<dbReference type="AlphaFoldDB" id="H2FLF9"/>
<keyword evidence="5 13" id="KW-0812">Transmembrane</keyword>
<evidence type="ECO:0000313" key="18">
    <source>
        <dbReference type="WormBase" id="C41C4.5e"/>
    </source>
</evidence>
<feature type="transmembrane region" description="Helical" evidence="15">
    <location>
        <begin position="748"/>
        <end position="772"/>
    </location>
</feature>
<dbReference type="WormBase" id="C41C4.5e">
    <property type="protein sequence ID" value="CE53921"/>
    <property type="gene ID" value="WBGene00006832"/>
    <property type="gene designation" value="unc-105"/>
</dbReference>
<dbReference type="Gene3D" id="1.10.287.770">
    <property type="entry name" value="YojJ-like"/>
    <property type="match status" value="1"/>
</dbReference>
<dbReference type="Gene3D" id="2.60.470.10">
    <property type="entry name" value="Acid-sensing ion channels like domains"/>
    <property type="match status" value="1"/>
</dbReference>
<evidence type="ECO:0000256" key="3">
    <source>
        <dbReference type="ARBA" id="ARBA00022448"/>
    </source>
</evidence>
<keyword evidence="10" id="KW-0325">Glycoprotein</keyword>
<evidence type="ECO:0000256" key="15">
    <source>
        <dbReference type="SAM" id="Phobius"/>
    </source>
</evidence>
<dbReference type="AGR" id="WB:WBGene00006832"/>
<evidence type="ECO:0000256" key="12">
    <source>
        <dbReference type="ARBA" id="ARBA00023303"/>
    </source>
</evidence>
<evidence type="ECO:0000256" key="10">
    <source>
        <dbReference type="ARBA" id="ARBA00023180"/>
    </source>
</evidence>
<feature type="compositionally biased region" description="Basic and acidic residues" evidence="14">
    <location>
        <begin position="38"/>
        <end position="61"/>
    </location>
</feature>
<dbReference type="EMBL" id="BX284602">
    <property type="protein sequence ID" value="CCF23433.2"/>
    <property type="molecule type" value="Genomic_DNA"/>
</dbReference>
<gene>
    <name evidence="16 18" type="primary">unc-105</name>
    <name evidence="18" type="ORF">C41C4.5</name>
    <name evidence="16" type="ORF">CELE_C41C4.5</name>
</gene>
<dbReference type="InterPro" id="IPR001873">
    <property type="entry name" value="ENaC"/>
</dbReference>
<dbReference type="Pfam" id="PF00858">
    <property type="entry name" value="ASC"/>
    <property type="match status" value="1"/>
</dbReference>
<dbReference type="PhylomeDB" id="H2FLF9"/>
<comment type="subcellular location">
    <subcellularLocation>
        <location evidence="1">Membrane</location>
        <topology evidence="1">Multi-pass membrane protein</topology>
    </subcellularLocation>
</comment>
<dbReference type="Bgee" id="WBGene00006832">
    <property type="expression patterns" value="Expressed in larva and 3 other cell types or tissues"/>
</dbReference>
<feature type="compositionally biased region" description="Basic residues" evidence="14">
    <location>
        <begin position="932"/>
        <end position="947"/>
    </location>
</feature>
<evidence type="ECO:0000256" key="14">
    <source>
        <dbReference type="SAM" id="MobiDB-lite"/>
    </source>
</evidence>
<evidence type="ECO:0000313" key="16">
    <source>
        <dbReference type="EMBL" id="CCF23433.2"/>
    </source>
</evidence>
<keyword evidence="17" id="KW-1185">Reference proteome</keyword>
<keyword evidence="4 13" id="KW-0894">Sodium channel</keyword>
<evidence type="ECO:0000256" key="11">
    <source>
        <dbReference type="ARBA" id="ARBA00023201"/>
    </source>
</evidence>
<feature type="region of interest" description="Disordered" evidence="14">
    <location>
        <begin position="842"/>
        <end position="863"/>
    </location>
</feature>
<evidence type="ECO:0000256" key="6">
    <source>
        <dbReference type="ARBA" id="ARBA00022989"/>
    </source>
</evidence>
<feature type="compositionally biased region" description="Polar residues" evidence="14">
    <location>
        <begin position="1"/>
        <end position="10"/>
    </location>
</feature>
<reference evidence="16 17" key="1">
    <citation type="journal article" date="1998" name="Science">
        <title>Genome sequence of the nematode C. elegans: a platform for investigating biology.</title>
        <authorList>
            <consortium name="The C. elegans sequencing consortium"/>
            <person name="Sulson J.E."/>
            <person name="Waterston R."/>
        </authorList>
    </citation>
    <scope>NUCLEOTIDE SEQUENCE [LARGE SCALE GENOMIC DNA]</scope>
    <source>
        <strain evidence="16 17">Bristol N2</strain>
    </source>
</reference>
<dbReference type="PRINTS" id="PR01078">
    <property type="entry name" value="AMINACHANNEL"/>
</dbReference>
<feature type="region of interest" description="Disordered" evidence="14">
    <location>
        <begin position="908"/>
        <end position="974"/>
    </location>
</feature>
<organism evidence="16 17">
    <name type="scientific">Caenorhabditis elegans</name>
    <dbReference type="NCBI Taxonomy" id="6239"/>
    <lineage>
        <taxon>Eukaryota</taxon>
        <taxon>Metazoa</taxon>
        <taxon>Ecdysozoa</taxon>
        <taxon>Nematoda</taxon>
        <taxon>Chromadorea</taxon>
        <taxon>Rhabditida</taxon>
        <taxon>Rhabditina</taxon>
        <taxon>Rhabditomorpha</taxon>
        <taxon>Rhabditoidea</taxon>
        <taxon>Rhabditidae</taxon>
        <taxon>Peloderinae</taxon>
        <taxon>Caenorhabditis</taxon>
    </lineage>
</organism>
<keyword evidence="7" id="KW-0915">Sodium</keyword>
<comment type="similarity">
    <text evidence="2 13">Belongs to the amiloride-sensitive sodium channel (TC 1.A.6) family.</text>
</comment>
<dbReference type="GeneID" id="174306"/>
<dbReference type="Proteomes" id="UP000001940">
    <property type="component" value="Chromosome II"/>
</dbReference>
<dbReference type="NCBIfam" id="TIGR00867">
    <property type="entry name" value="deg-1"/>
    <property type="match status" value="1"/>
</dbReference>
<dbReference type="PANTHER" id="PTHR11690:SF279">
    <property type="entry name" value="DEGENERIN-LIKE PROTEIN UNC-105"/>
    <property type="match status" value="1"/>
</dbReference>
<dbReference type="PROSITE" id="PS01206">
    <property type="entry name" value="ASC"/>
    <property type="match status" value="1"/>
</dbReference>
<proteinExistence type="inferred from homology"/>
<evidence type="ECO:0000256" key="4">
    <source>
        <dbReference type="ARBA" id="ARBA00022461"/>
    </source>
</evidence>
<evidence type="ECO:0000313" key="17">
    <source>
        <dbReference type="Proteomes" id="UP000001940"/>
    </source>
</evidence>
<dbReference type="FunFam" id="2.60.470.10:FF:000004">
    <property type="entry name" value="Degenerin unc-8"/>
    <property type="match status" value="1"/>
</dbReference>
<evidence type="ECO:0000256" key="7">
    <source>
        <dbReference type="ARBA" id="ARBA00023053"/>
    </source>
</evidence>
<dbReference type="InterPro" id="IPR004726">
    <property type="entry name" value="Deg-1"/>
</dbReference>
<sequence length="974" mass="110033">MENASSTAQLSIDIEDNGQAAQLPPQPPSRHHQWAQDQNRKNMSFEKSGHATRNASEDSKNIRFLGDHAPPSGARKRSHNKRLHDWRRRLSVNPELLRRHGLRNIRMNGHLDWNQLRKSFEKQSTFHGISHAATADGKWRWFWYTAFTICLLALLIQIFFLISKYRQYGKTVDLDLKFENAPFPSITICNLNPYKKSAIQSNPNTKAMMEAYSRRIGSGDKTEGIAAALSATGGLHAKVRRAKRKAKGKPRLRDRRYHQAFAQCLCDIEQLTGDRKGSCFAAFKGKIEIDTNNTAGFMNLHTSRCLCQLDTVSKALWPCFPYSSWKEKLCSECVDNTGHCPMRFYKGNELYENIKEQVDLCLCHKEYNHCVSTRDDGIILEISPNDELNDLDIGKKIASQLSAQQEKQAEVTTTEAPTVTQALGFEELTDDIAITSQAQENLMFAVGEMSEKAKESMSYELDELVLKCSFNQKDCQMDRDFTLHYDNTFGNCYTFNYNRTAEVASHRAGANYGLRVLLYANVSEYLPTTEAVGFRITVHDKHIVPFPDAFGYSAPTGFMSSFGVRMKQFIRLEPPYGHCRHGGEDAATFVYTGFQYSVEACHRSCAQKVIVEACGCADPMYPVAEMFGNNTKPCQAVNMDQRECLRNTTLWLGELYSKGKEAIIPDCYCHQPCQETNYEVTYSSARWPSGSAKVMECLPGDFLCLEKYRKNAAMVQIFYEELNYETMQESPAYTLTSVLADLGGLTGLWIGASVVSLLEIVTLIVFATQAYVRKRKGSISAQSHHSVPVHRASRVSLNTLHKSSTTQSVKLSVMDIRSIKSIHSNHSSKSKQSILIEDLPPAIQEQSDDEEETTESSRTNGSCRYLAPGEDLPCLCKYHPDGSIRIMKALCPVHGYMVRRNYDYSVSNSEEEDAEDEVHREPEPFYSAPYEHRKKSHPHKKSVHKKSTTALDEDLAMEAHNDPDGNRPVSPEEP</sequence>
<dbReference type="GO" id="GO:0016020">
    <property type="term" value="C:membrane"/>
    <property type="evidence" value="ECO:0007669"/>
    <property type="project" value="UniProtKB-SubCell"/>
</dbReference>
<dbReference type="ExpressionAtlas" id="H2FLF9">
    <property type="expression patterns" value="baseline and differential"/>
</dbReference>
<keyword evidence="11 13" id="KW-0739">Sodium transport</keyword>
<evidence type="ECO:0000256" key="9">
    <source>
        <dbReference type="ARBA" id="ARBA00023136"/>
    </source>
</evidence>
<evidence type="ECO:0000256" key="1">
    <source>
        <dbReference type="ARBA" id="ARBA00004141"/>
    </source>
</evidence>
<name>H2FLF9_CAEEL</name>
<dbReference type="CTD" id="174306"/>